<reference evidence="1" key="2">
    <citation type="submission" date="2006-07" db="EMBL/GenBank/DDBJ databases">
        <title>Genes involved in quinate metabolism are specific to Xanthomonas arboricola.</title>
        <authorList>
            <person name="Lee Y.-A."/>
            <person name="Chou S.-L."/>
            <person name="Lee J.-L."/>
        </authorList>
    </citation>
    <scope>NUCLEOTIDE SEQUENCE</scope>
    <source>
        <strain evidence="1">C5</strain>
    </source>
</reference>
<reference evidence="1" key="1">
    <citation type="submission" date="2006-07" db="EMBL/GenBank/DDBJ databases">
        <title>Dipeptidyl aminopeptidase from Xanthomonas arboricola pv. juglandis: sequencing and expression of the enzyme gene and its distribution in plant pathogenic xanthomonads.</title>
        <authorList>
            <person name="Lee Y.-A."/>
            <person name="Chou S.-L."/>
        </authorList>
    </citation>
    <scope>NUCLEOTIDE SEQUENCE</scope>
    <source>
        <strain evidence="1">C5</strain>
    </source>
</reference>
<protein>
    <recommendedName>
        <fullName evidence="2">Transporter</fullName>
    </recommendedName>
</protein>
<name>A5A8R9_XANCJ</name>
<dbReference type="Pfam" id="PF13557">
    <property type="entry name" value="Phenol_MetA_deg"/>
    <property type="match status" value="1"/>
</dbReference>
<accession>A5A8R9</accession>
<evidence type="ECO:0008006" key="2">
    <source>
        <dbReference type="Google" id="ProtNLM"/>
    </source>
</evidence>
<dbReference type="EMBL" id="AF508804">
    <property type="protein sequence ID" value="ABQ18271.1"/>
    <property type="molecule type" value="Genomic_DNA"/>
</dbReference>
<organism evidence="1">
    <name type="scientific">Xanthomonas campestris pv. juglandis</name>
    <name type="common">Xanthomonas arboricola pv. juglandis</name>
    <dbReference type="NCBI Taxonomy" id="195709"/>
    <lineage>
        <taxon>Bacteria</taxon>
        <taxon>Pseudomonadati</taxon>
        <taxon>Pseudomonadota</taxon>
        <taxon>Gammaproteobacteria</taxon>
        <taxon>Lysobacterales</taxon>
        <taxon>Lysobacteraceae</taxon>
        <taxon>Xanthomonas</taxon>
    </lineage>
</organism>
<sequence>MQSFDIHAHSPSHCWPFTRSGQRLAMETTAMLTAAISHRSTRARRAPLLSIALAGVLCSLALQAQAQEATDAALCTDRPTKANSTCTVPTGAWQLETDIGSYTRDSQPGTRVETAYFTNPTLKYGVSDRIDLQLNWAPQLQVKTTDRATGARSSLSGGGDIFLRMKARFYESDTATVAVLPFVKAPTARTGLGNDEWEGGVALPINFALPNSFSLTFGPEVDWLADSDGSGKHVALINAINLAHPLTSKLSMAVEVWSSINRDPAQTIEQYSADIAAAYLLNPLLQLDVGANFGLNDRTPDAQVYVGMSHRF</sequence>
<dbReference type="AlphaFoldDB" id="A5A8R9"/>
<proteinExistence type="predicted"/>
<evidence type="ECO:0000313" key="1">
    <source>
        <dbReference type="EMBL" id="ABQ18271.1"/>
    </source>
</evidence>
<dbReference type="InterPro" id="IPR025737">
    <property type="entry name" value="FApF"/>
</dbReference>